<dbReference type="PROSITE" id="PS51257">
    <property type="entry name" value="PROKAR_LIPOPROTEIN"/>
    <property type="match status" value="1"/>
</dbReference>
<organism evidence="2 3">
    <name type="scientific">Streptococcus suivaginalis</name>
    <dbReference type="NCBI Taxonomy" id="3028082"/>
    <lineage>
        <taxon>Bacteria</taxon>
        <taxon>Bacillati</taxon>
        <taxon>Bacillota</taxon>
        <taxon>Bacilli</taxon>
        <taxon>Lactobacillales</taxon>
        <taxon>Streptococcaceae</taxon>
        <taxon>Streptococcus</taxon>
    </lineage>
</organism>
<dbReference type="Proteomes" id="UP001304088">
    <property type="component" value="Chromosome"/>
</dbReference>
<dbReference type="KEGG" id="ssuv:PXH68_06510"/>
<feature type="signal peptide" evidence="1">
    <location>
        <begin position="1"/>
        <end position="24"/>
    </location>
</feature>
<dbReference type="GO" id="GO:0016853">
    <property type="term" value="F:isomerase activity"/>
    <property type="evidence" value="ECO:0007669"/>
    <property type="project" value="UniProtKB-KW"/>
</dbReference>
<reference evidence="2 3" key="1">
    <citation type="submission" date="2023-02" db="EMBL/GenBank/DDBJ databases">
        <title>Streptococcus sp. Genome Sequencing and Assembly.</title>
        <authorList>
            <person name="Shore S.M."/>
            <person name="Nicholson T.L."/>
        </authorList>
    </citation>
    <scope>NUCLEOTIDE SEQUENCE [LARGE SCALE GENOMIC DNA]</scope>
    <source>
        <strain evidence="2 3">29896</strain>
    </source>
</reference>
<evidence type="ECO:0000256" key="1">
    <source>
        <dbReference type="SAM" id="SignalP"/>
    </source>
</evidence>
<dbReference type="EMBL" id="CP118733">
    <property type="protein sequence ID" value="WNY46543.1"/>
    <property type="molecule type" value="Genomic_DNA"/>
</dbReference>
<evidence type="ECO:0000313" key="2">
    <source>
        <dbReference type="EMBL" id="WNY46543.1"/>
    </source>
</evidence>
<dbReference type="AlphaFoldDB" id="A0AA96VCY6"/>
<evidence type="ECO:0000313" key="3">
    <source>
        <dbReference type="Proteomes" id="UP001304088"/>
    </source>
</evidence>
<dbReference type="RefSeq" id="WP_248028768.1">
    <property type="nucleotide sequence ID" value="NZ_CP118733.1"/>
</dbReference>
<keyword evidence="3" id="KW-1185">Reference proteome</keyword>
<gene>
    <name evidence="2" type="ORF">PXH68_06510</name>
</gene>
<keyword evidence="1" id="KW-0732">Signal</keyword>
<protein>
    <submittedName>
        <fullName evidence="2">Glucose-6-phosphate isomerase</fullName>
    </submittedName>
</protein>
<name>A0AA96VCY6_9STRE</name>
<feature type="chain" id="PRO_5041690599" evidence="1">
    <location>
        <begin position="25"/>
        <end position="252"/>
    </location>
</feature>
<accession>A0AA96VCY6</accession>
<keyword evidence="2" id="KW-0413">Isomerase</keyword>
<proteinExistence type="predicted"/>
<sequence>MKKTILALGLTSLLLAACGSTDQATDATTSSSSEALSTTLPILEEKKDTTNETFDVLANAEYQVINDNPPADETQKGHKLLSANNWVAEKDENGEIIYHYRYYDVPASWTISQENTEEDETLAAVYDVKEGQNQFIIQLYTLNAFQASPLDGGTIMTDDQWAARMMETNHTFTETGTVTIQGQEWKVGRQILADKKMGRITFYRLENTGGYDDSVVVGTVVYPLEAVYDSDRAVLKKTIGQLKDVLYQVSKK</sequence>